<sequence>MQGLRAFREEFVSGSVFSEDEFADPEARKVRYDVNWAAYENTIYRSIHSWARTYKTRYALYEYTRSIYGPAHRLGEFWKSHLWGGQLDAEAGETGALPIVTGNKALRPAVADIWRWSNWATKKDTVSLHGAIYGDVILRVIDDIALGKVYVESVFPGLVTSLTKDPFGNIKGYTIEENRQSPNNNKMVVYKETAERDGQSVVFKTYMNDTPYPWNGKASVWREPYGFVPMVHIQHNDVGLEWGWSELHPSRSKMHELDDLASLLSDQIRKSVNAKWFFAGIKGSSPNVTMGSVPKTTARPEPGREEEMAIYSPDPNSKAFPLVAPVDIEGATLHISEILKDLERDYPELKFDALRSLGDISGRALRIARQPAETKVLQRRANYDDGLKRVLQMAVSIGGFRSLFGFNL</sequence>
<reference evidence="1" key="1">
    <citation type="journal article" date="2015" name="Nature">
        <title>Complex archaea that bridge the gap between prokaryotes and eukaryotes.</title>
        <authorList>
            <person name="Spang A."/>
            <person name="Saw J.H."/>
            <person name="Jorgensen S.L."/>
            <person name="Zaremba-Niedzwiedzka K."/>
            <person name="Martijn J."/>
            <person name="Lind A.E."/>
            <person name="van Eijk R."/>
            <person name="Schleper C."/>
            <person name="Guy L."/>
            <person name="Ettema T.J."/>
        </authorList>
    </citation>
    <scope>NUCLEOTIDE SEQUENCE</scope>
</reference>
<dbReference type="EMBL" id="LAZR01000801">
    <property type="protein sequence ID" value="KKN57458.1"/>
    <property type="molecule type" value="Genomic_DNA"/>
</dbReference>
<name>A0A0F9UUY6_9ZZZZ</name>
<organism evidence="1">
    <name type="scientific">marine sediment metagenome</name>
    <dbReference type="NCBI Taxonomy" id="412755"/>
    <lineage>
        <taxon>unclassified sequences</taxon>
        <taxon>metagenomes</taxon>
        <taxon>ecological metagenomes</taxon>
    </lineage>
</organism>
<evidence type="ECO:0008006" key="2">
    <source>
        <dbReference type="Google" id="ProtNLM"/>
    </source>
</evidence>
<evidence type="ECO:0000313" key="1">
    <source>
        <dbReference type="EMBL" id="KKN57458.1"/>
    </source>
</evidence>
<dbReference type="AlphaFoldDB" id="A0A0F9UUY6"/>
<accession>A0A0F9UUY6</accession>
<feature type="non-terminal residue" evidence="1">
    <location>
        <position position="408"/>
    </location>
</feature>
<gene>
    <name evidence="1" type="ORF">LCGC14_0561700</name>
</gene>
<comment type="caution">
    <text evidence="1">The sequence shown here is derived from an EMBL/GenBank/DDBJ whole genome shotgun (WGS) entry which is preliminary data.</text>
</comment>
<protein>
    <recommendedName>
        <fullName evidence="2">Phage portal protein</fullName>
    </recommendedName>
</protein>
<proteinExistence type="predicted"/>